<keyword evidence="1" id="KW-0732">Signal</keyword>
<dbReference type="InterPro" id="IPR011250">
    <property type="entry name" value="OMP/PagP_B-barrel"/>
</dbReference>
<protein>
    <submittedName>
        <fullName evidence="3">Outer membrane beta-barrel protein</fullName>
    </submittedName>
</protein>
<dbReference type="AlphaFoldDB" id="A0A964TAT2"/>
<dbReference type="SUPFAM" id="SSF56925">
    <property type="entry name" value="OMPA-like"/>
    <property type="match status" value="1"/>
</dbReference>
<keyword evidence="4" id="KW-1185">Reference proteome</keyword>
<accession>A0A964TAT2</accession>
<evidence type="ECO:0000256" key="1">
    <source>
        <dbReference type="ARBA" id="ARBA00022729"/>
    </source>
</evidence>
<dbReference type="RefSeq" id="WP_166522040.1">
    <property type="nucleotide sequence ID" value="NZ_JAAABI010000001.1"/>
</dbReference>
<comment type="caution">
    <text evidence="3">The sequence shown here is derived from an EMBL/GenBank/DDBJ whole genome shotgun (WGS) entry which is preliminary data.</text>
</comment>
<name>A0A964TAT2_9FLAO</name>
<reference evidence="3" key="1">
    <citation type="submission" date="2020-01" db="EMBL/GenBank/DDBJ databases">
        <title>Muricauda ochracea sp. nov., isolated from a tidal flat of Garorim bay in Korea.</title>
        <authorList>
            <person name="Kim D."/>
            <person name="Yoo Y."/>
            <person name="Kim J.-J."/>
        </authorList>
    </citation>
    <scope>NUCLEOTIDE SEQUENCE</scope>
    <source>
        <strain evidence="3">JGD-17</strain>
    </source>
</reference>
<dbReference type="Gene3D" id="2.40.160.20">
    <property type="match status" value="1"/>
</dbReference>
<dbReference type="Pfam" id="PF13505">
    <property type="entry name" value="OMP_b-brl"/>
    <property type="match status" value="1"/>
</dbReference>
<dbReference type="InterPro" id="IPR027385">
    <property type="entry name" value="Beta-barrel_OMP"/>
</dbReference>
<sequence>MSKFNLLILGVLFSFTTVRSQEFKLGGGLSLGTESSVDEDFLGDPAFGVNLRGLYKITEKWGVTGGATYFFSKAPEPLESTVYAFNFDGTYSFVTNGTLDFYGLVGFNVGYIKVKNTEENIEADDTLTGMELGIGIMTKMGLFFEAKADGALEQGQFTLGYLLKL</sequence>
<evidence type="ECO:0000259" key="2">
    <source>
        <dbReference type="Pfam" id="PF13505"/>
    </source>
</evidence>
<dbReference type="Proteomes" id="UP000667650">
    <property type="component" value="Unassembled WGS sequence"/>
</dbReference>
<organism evidence="3 4">
    <name type="scientific">Flagellimonas ochracea</name>
    <dbReference type="NCBI Taxonomy" id="2696472"/>
    <lineage>
        <taxon>Bacteria</taxon>
        <taxon>Pseudomonadati</taxon>
        <taxon>Bacteroidota</taxon>
        <taxon>Flavobacteriia</taxon>
        <taxon>Flavobacteriales</taxon>
        <taxon>Flavobacteriaceae</taxon>
        <taxon>Flagellimonas</taxon>
    </lineage>
</organism>
<gene>
    <name evidence="3" type="ORF">GTQ34_01765</name>
</gene>
<evidence type="ECO:0000313" key="4">
    <source>
        <dbReference type="Proteomes" id="UP000667650"/>
    </source>
</evidence>
<proteinExistence type="predicted"/>
<feature type="domain" description="Outer membrane protein beta-barrel" evidence="2">
    <location>
        <begin position="19"/>
        <end position="139"/>
    </location>
</feature>
<evidence type="ECO:0000313" key="3">
    <source>
        <dbReference type="EMBL" id="NAY90633.1"/>
    </source>
</evidence>
<dbReference type="EMBL" id="JAAABI010000001">
    <property type="protein sequence ID" value="NAY90633.1"/>
    <property type="molecule type" value="Genomic_DNA"/>
</dbReference>